<dbReference type="GO" id="GO:0005730">
    <property type="term" value="C:nucleolus"/>
    <property type="evidence" value="ECO:0007669"/>
    <property type="project" value="UniProtKB-SubCell"/>
</dbReference>
<comment type="subcellular location">
    <subcellularLocation>
        <location evidence="1">Nucleus</location>
        <location evidence="1">Nucleolus</location>
    </subcellularLocation>
</comment>
<proteinExistence type="inferred from homology"/>
<evidence type="ECO:0008006" key="8">
    <source>
        <dbReference type="Google" id="ProtNLM"/>
    </source>
</evidence>
<feature type="compositionally biased region" description="Acidic residues" evidence="5">
    <location>
        <begin position="117"/>
        <end position="129"/>
    </location>
</feature>
<evidence type="ECO:0000313" key="6">
    <source>
        <dbReference type="EMBL" id="KAA8900793.1"/>
    </source>
</evidence>
<evidence type="ECO:0000256" key="2">
    <source>
        <dbReference type="ARBA" id="ARBA00007175"/>
    </source>
</evidence>
<dbReference type="Proteomes" id="UP000449547">
    <property type="component" value="Unassembled WGS sequence"/>
</dbReference>
<evidence type="ECO:0000256" key="1">
    <source>
        <dbReference type="ARBA" id="ARBA00004604"/>
    </source>
</evidence>
<keyword evidence="4" id="KW-0539">Nucleus</keyword>
<evidence type="ECO:0000313" key="7">
    <source>
        <dbReference type="Proteomes" id="UP000449547"/>
    </source>
</evidence>
<gene>
    <name evidence="6" type="ORF">DIURU_003656</name>
</gene>
<accession>A0A642UMH8</accession>
<evidence type="ECO:0000256" key="3">
    <source>
        <dbReference type="ARBA" id="ARBA00023054"/>
    </source>
</evidence>
<comment type="caution">
    <text evidence="6">The sequence shown here is derived from an EMBL/GenBank/DDBJ whole genome shotgun (WGS) entry which is preliminary data.</text>
</comment>
<dbReference type="PANTHER" id="PTHR14577">
    <property type="entry name" value="NUCLEOLAR PROTEIN 12"/>
    <property type="match status" value="1"/>
</dbReference>
<feature type="compositionally biased region" description="Basic residues" evidence="5">
    <location>
        <begin position="211"/>
        <end position="221"/>
    </location>
</feature>
<organism evidence="6 7">
    <name type="scientific">Diutina rugosa</name>
    <name type="common">Yeast</name>
    <name type="synonym">Candida rugosa</name>
    <dbReference type="NCBI Taxonomy" id="5481"/>
    <lineage>
        <taxon>Eukaryota</taxon>
        <taxon>Fungi</taxon>
        <taxon>Dikarya</taxon>
        <taxon>Ascomycota</taxon>
        <taxon>Saccharomycotina</taxon>
        <taxon>Pichiomycetes</taxon>
        <taxon>Debaryomycetaceae</taxon>
        <taxon>Diutina</taxon>
    </lineage>
</organism>
<dbReference type="VEuPathDB" id="FungiDB:DIURU_003656"/>
<sequence length="241" mass="28487">MVRTNREILTGGKKYKDKAQSKHRVEEVVFDRDSRKEYLTGFHKRKLERKKKAQNFIKEQERLERIRERKEAREERKKDLETQLKSFNDTMKRINDINDLSDDENNNEEWGGFDEAKGDDDEDDDDEENPKDTLVTKQVYVREDDGPTDAIIDDETTVEVEPMENPVIKQMQEIQQLAKANNVDLKRSEEVLEDSIKKAKQVAVISGVAKPKPKSKKKFRYLTKSERRANNRKIKEKKFKK</sequence>
<dbReference type="OMA" id="EWDGFPD"/>
<feature type="region of interest" description="Disordered" evidence="5">
    <location>
        <begin position="67"/>
        <end position="149"/>
    </location>
</feature>
<comment type="similarity">
    <text evidence="2">Belongs to the RRP17 family.</text>
</comment>
<reference evidence="6 7" key="1">
    <citation type="submission" date="2019-07" db="EMBL/GenBank/DDBJ databases">
        <title>Genome assembly of two rare yeast pathogens: Diutina rugosa and Trichomonascus ciferrii.</title>
        <authorList>
            <person name="Mixao V."/>
            <person name="Saus E."/>
            <person name="Hansen A."/>
            <person name="Lass-Flor C."/>
            <person name="Gabaldon T."/>
        </authorList>
    </citation>
    <scope>NUCLEOTIDE SEQUENCE [LARGE SCALE GENOMIC DNA]</scope>
    <source>
        <strain evidence="6 7">CBS 613</strain>
    </source>
</reference>
<evidence type="ECO:0000256" key="4">
    <source>
        <dbReference type="ARBA" id="ARBA00023242"/>
    </source>
</evidence>
<dbReference type="GO" id="GO:0019843">
    <property type="term" value="F:rRNA binding"/>
    <property type="evidence" value="ECO:0007669"/>
    <property type="project" value="TreeGrafter"/>
</dbReference>
<dbReference type="OrthoDB" id="551633at2759"/>
<keyword evidence="3" id="KW-0175">Coiled coil</keyword>
<dbReference type="Pfam" id="PF09805">
    <property type="entry name" value="Nop25"/>
    <property type="match status" value="1"/>
</dbReference>
<feature type="compositionally biased region" description="Basic residues" evidence="5">
    <location>
        <begin position="230"/>
        <end position="241"/>
    </location>
</feature>
<dbReference type="PANTHER" id="PTHR14577:SF0">
    <property type="entry name" value="NUCLEOLAR PROTEIN 12"/>
    <property type="match status" value="1"/>
</dbReference>
<feature type="region of interest" description="Disordered" evidence="5">
    <location>
        <begin position="209"/>
        <end position="241"/>
    </location>
</feature>
<dbReference type="InterPro" id="IPR019186">
    <property type="entry name" value="Nucleolar_protein_12"/>
</dbReference>
<evidence type="ECO:0000256" key="5">
    <source>
        <dbReference type="SAM" id="MobiDB-lite"/>
    </source>
</evidence>
<dbReference type="RefSeq" id="XP_034011548.1">
    <property type="nucleotide sequence ID" value="XM_034156442.1"/>
</dbReference>
<name>A0A642UMH8_DIURU</name>
<dbReference type="EMBL" id="SWFT01000106">
    <property type="protein sequence ID" value="KAA8900793.1"/>
    <property type="molecule type" value="Genomic_DNA"/>
</dbReference>
<keyword evidence="7" id="KW-1185">Reference proteome</keyword>
<feature type="compositionally biased region" description="Basic and acidic residues" evidence="5">
    <location>
        <begin position="67"/>
        <end position="82"/>
    </location>
</feature>
<dbReference type="AlphaFoldDB" id="A0A642UMH8"/>
<dbReference type="GeneID" id="54782307"/>
<protein>
    <recommendedName>
        <fullName evidence="8">Ribosomal RNA-processing protein 17</fullName>
    </recommendedName>
</protein>